<dbReference type="PROSITE" id="PS50894">
    <property type="entry name" value="HPT"/>
    <property type="match status" value="1"/>
</dbReference>
<dbReference type="PROSITE" id="PS50851">
    <property type="entry name" value="CHEW"/>
    <property type="match status" value="1"/>
</dbReference>
<dbReference type="InterPro" id="IPR008207">
    <property type="entry name" value="Sig_transdc_His_kin_Hpt_dom"/>
</dbReference>
<evidence type="ECO:0000259" key="9">
    <source>
        <dbReference type="PROSITE" id="PS50109"/>
    </source>
</evidence>
<dbReference type="PRINTS" id="PR00344">
    <property type="entry name" value="BCTRLSENSOR"/>
</dbReference>
<dbReference type="InterPro" id="IPR051315">
    <property type="entry name" value="Bact_Chemotaxis_CheA"/>
</dbReference>
<dbReference type="PANTHER" id="PTHR43395:SF1">
    <property type="entry name" value="CHEMOTAXIS PROTEIN CHEA"/>
    <property type="match status" value="1"/>
</dbReference>
<dbReference type="InterPro" id="IPR004105">
    <property type="entry name" value="CheA-like_dim"/>
</dbReference>
<dbReference type="Pfam" id="PF02895">
    <property type="entry name" value="H-kinase_dim"/>
    <property type="match status" value="1"/>
</dbReference>
<dbReference type="CDD" id="cd00088">
    <property type="entry name" value="HPT"/>
    <property type="match status" value="1"/>
</dbReference>
<feature type="domain" description="HPt" evidence="11">
    <location>
        <begin position="1"/>
        <end position="101"/>
    </location>
</feature>
<dbReference type="PANTHER" id="PTHR43395">
    <property type="entry name" value="SENSOR HISTIDINE KINASE CHEA"/>
    <property type="match status" value="1"/>
</dbReference>
<keyword evidence="3 7" id="KW-0597">Phosphoprotein</keyword>
<dbReference type="Proteomes" id="UP000258016">
    <property type="component" value="Chromosome"/>
</dbReference>
<dbReference type="InterPro" id="IPR005467">
    <property type="entry name" value="His_kinase_dom"/>
</dbReference>
<dbReference type="InterPro" id="IPR036097">
    <property type="entry name" value="HisK_dim/P_sf"/>
</dbReference>
<evidence type="ECO:0000256" key="2">
    <source>
        <dbReference type="ARBA" id="ARBA00012438"/>
    </source>
</evidence>
<accession>A0ABN5B8Y1</accession>
<dbReference type="Pfam" id="PF01627">
    <property type="entry name" value="Hpt"/>
    <property type="match status" value="1"/>
</dbReference>
<dbReference type="InterPro" id="IPR036641">
    <property type="entry name" value="HPT_dom_sf"/>
</dbReference>
<dbReference type="SMART" id="SM00073">
    <property type="entry name" value="HPT"/>
    <property type="match status" value="1"/>
</dbReference>
<evidence type="ECO:0000259" key="11">
    <source>
        <dbReference type="PROSITE" id="PS50894"/>
    </source>
</evidence>
<dbReference type="Gene3D" id="3.30.565.10">
    <property type="entry name" value="Histidine kinase-like ATPase, C-terminal domain"/>
    <property type="match status" value="1"/>
</dbReference>
<keyword evidence="4" id="KW-0808">Transferase</keyword>
<dbReference type="SMART" id="SM00260">
    <property type="entry name" value="CheW"/>
    <property type="match status" value="1"/>
</dbReference>
<dbReference type="SUPFAM" id="SSF47384">
    <property type="entry name" value="Homodimeric domain of signal transducing histidine kinase"/>
    <property type="match status" value="1"/>
</dbReference>
<dbReference type="InterPro" id="IPR036061">
    <property type="entry name" value="CheW-like_dom_sf"/>
</dbReference>
<dbReference type="SUPFAM" id="SSF55874">
    <property type="entry name" value="ATPase domain of HSP90 chaperone/DNA topoisomerase II/histidine kinase"/>
    <property type="match status" value="1"/>
</dbReference>
<evidence type="ECO:0000256" key="8">
    <source>
        <dbReference type="SAM" id="MobiDB-lite"/>
    </source>
</evidence>
<comment type="catalytic activity">
    <reaction evidence="1">
        <text>ATP + protein L-histidine = ADP + protein N-phospho-L-histidine.</text>
        <dbReference type="EC" id="2.7.13.3"/>
    </reaction>
</comment>
<feature type="modified residue" description="Phosphohistidine" evidence="7">
    <location>
        <position position="44"/>
    </location>
</feature>
<dbReference type="GeneID" id="303485896"/>
<dbReference type="SUPFAM" id="SSF47226">
    <property type="entry name" value="Histidine-containing phosphotransfer domain, HPT domain"/>
    <property type="match status" value="1"/>
</dbReference>
<evidence type="ECO:0000256" key="4">
    <source>
        <dbReference type="ARBA" id="ARBA00022679"/>
    </source>
</evidence>
<keyword evidence="5" id="KW-0418">Kinase</keyword>
<dbReference type="SUPFAM" id="SSF50341">
    <property type="entry name" value="CheW-like"/>
    <property type="match status" value="1"/>
</dbReference>
<evidence type="ECO:0000256" key="7">
    <source>
        <dbReference type="PROSITE-ProRule" id="PRU00110"/>
    </source>
</evidence>
<dbReference type="PROSITE" id="PS50109">
    <property type="entry name" value="HIS_KIN"/>
    <property type="match status" value="1"/>
</dbReference>
<protein>
    <recommendedName>
        <fullName evidence="2">histidine kinase</fullName>
        <ecNumber evidence="2">2.7.13.3</ecNumber>
    </recommendedName>
</protein>
<evidence type="ECO:0000313" key="13">
    <source>
        <dbReference type="Proteomes" id="UP000258016"/>
    </source>
</evidence>
<evidence type="ECO:0000259" key="10">
    <source>
        <dbReference type="PROSITE" id="PS50851"/>
    </source>
</evidence>
<sequence length="793" mass="85286">MDDLIQEFIAETRETLDALASELVLWEQNPHDSTRLDSIFRFVHTVKGSCGFLNLPRFERLSHAAEDVLAQVRDGKREASAPLVDAVLGIIDRIGELIVVMESGEALPDGSDSDLIAALDRDHKAPEPATPEPSIPANDTGSAARRQAAIRSIRVPLDLIDHLMNGVSDMVLARNEVARCLRDEQNGPVLENAFERLSSCIADMRDAIGQTRMQRIERIFSPLPRLVRDLCADLGKQVDLRTSGSNVELDREMIEMIRDPLTHIIRNSIDHGIESPAARSLAGKPATGRLSISARQSGNQILIEIADDGRGIDTDKLVARAQTAKVRSASEIHALSERARLELIFAPGLSTADQVTAISGRGVGMDVVRSNIERIGGSIDLENNPGKGLRVILRVPLTLTIIPCLTVRAGGQEFAMPRSAIREILFDNNDQVRIQQVGGRDLAYIRGECLPHVALETLLGLERATNPAARHRTIITVNASSELRYALAVEAVIDHEELVVRPGAPVIMADGLYAGTTLPDNGRPMLLLDPLGLANRAQLNEFARPDESQRGEAPDAAEIDGGSALLFREAAGMLRLMTLAAVERVEDVDAARLALAGGQVRLSIDGESRPVFGLDQPPQSGHAKLLHLSDGTRHVLYAVDDVIDIVRLPAKVEPASAPGLVGGIALIGDQQIEVIDPHWVFSNMMGPAPSSDRPACCLIGTDDPWTRNILAPLVSAAGYRPVFGAPGDGQPGDAAVSIIVGDSAETPAALSGEIIRLRDTLSGDPQDADTIYRYDRAALLGRLINGRNGALGT</sequence>
<dbReference type="Gene3D" id="1.20.120.160">
    <property type="entry name" value="HPT domain"/>
    <property type="match status" value="1"/>
</dbReference>
<reference evidence="12 13" key="1">
    <citation type="submission" date="2017-03" db="EMBL/GenBank/DDBJ databases">
        <title>Complete genome sequence of Blastomonas fulva degrading microcsystin LR.</title>
        <authorList>
            <person name="Lee H.-g."/>
            <person name="Jin L."/>
            <person name="oh H.-M."/>
        </authorList>
    </citation>
    <scope>NUCLEOTIDE SEQUENCE [LARGE SCALE GENOMIC DNA]</scope>
    <source>
        <strain evidence="12 13">T2</strain>
    </source>
</reference>
<feature type="domain" description="CheW-like" evidence="10">
    <location>
        <begin position="401"/>
        <end position="539"/>
    </location>
</feature>
<dbReference type="RefSeq" id="WP_117353448.1">
    <property type="nucleotide sequence ID" value="NZ_CP020083.1"/>
</dbReference>
<evidence type="ECO:0000256" key="3">
    <source>
        <dbReference type="ARBA" id="ARBA00022553"/>
    </source>
</evidence>
<dbReference type="SMART" id="SM00387">
    <property type="entry name" value="HATPase_c"/>
    <property type="match status" value="1"/>
</dbReference>
<feature type="domain" description="Histidine kinase" evidence="9">
    <location>
        <begin position="148"/>
        <end position="399"/>
    </location>
</feature>
<evidence type="ECO:0000313" key="12">
    <source>
        <dbReference type="EMBL" id="ASR53451.1"/>
    </source>
</evidence>
<evidence type="ECO:0000256" key="6">
    <source>
        <dbReference type="ARBA" id="ARBA00023012"/>
    </source>
</evidence>
<dbReference type="Gene3D" id="1.10.287.560">
    <property type="entry name" value="Histidine kinase CheA-like, homodimeric domain"/>
    <property type="match status" value="1"/>
</dbReference>
<proteinExistence type="predicted"/>
<dbReference type="InterPro" id="IPR004358">
    <property type="entry name" value="Sig_transdc_His_kin-like_C"/>
</dbReference>
<dbReference type="InterPro" id="IPR003594">
    <property type="entry name" value="HATPase_dom"/>
</dbReference>
<keyword evidence="13" id="KW-1185">Reference proteome</keyword>
<dbReference type="SMART" id="SM01231">
    <property type="entry name" value="H-kinase_dim"/>
    <property type="match status" value="1"/>
</dbReference>
<dbReference type="InterPro" id="IPR037006">
    <property type="entry name" value="CheA-like_homodim_sf"/>
</dbReference>
<dbReference type="Pfam" id="PF01584">
    <property type="entry name" value="CheW"/>
    <property type="match status" value="1"/>
</dbReference>
<evidence type="ECO:0000256" key="5">
    <source>
        <dbReference type="ARBA" id="ARBA00022777"/>
    </source>
</evidence>
<feature type="region of interest" description="Disordered" evidence="8">
    <location>
        <begin position="124"/>
        <end position="143"/>
    </location>
</feature>
<dbReference type="EMBL" id="CP020083">
    <property type="protein sequence ID" value="ASR53451.1"/>
    <property type="molecule type" value="Genomic_DNA"/>
</dbReference>
<dbReference type="InterPro" id="IPR036890">
    <property type="entry name" value="HATPase_C_sf"/>
</dbReference>
<dbReference type="Pfam" id="PF02518">
    <property type="entry name" value="HATPase_c"/>
    <property type="match status" value="1"/>
</dbReference>
<keyword evidence="6" id="KW-0902">Two-component regulatory system</keyword>
<dbReference type="InterPro" id="IPR002545">
    <property type="entry name" value="CheW-lke_dom"/>
</dbReference>
<dbReference type="EC" id="2.7.13.3" evidence="2"/>
<evidence type="ECO:0000256" key="1">
    <source>
        <dbReference type="ARBA" id="ARBA00000085"/>
    </source>
</evidence>
<gene>
    <name evidence="12" type="ORF">B5J99_09975</name>
</gene>
<organism evidence="12 13">
    <name type="scientific">Blastomonas fulva</name>
    <dbReference type="NCBI Taxonomy" id="1550728"/>
    <lineage>
        <taxon>Bacteria</taxon>
        <taxon>Pseudomonadati</taxon>
        <taxon>Pseudomonadota</taxon>
        <taxon>Alphaproteobacteria</taxon>
        <taxon>Sphingomonadales</taxon>
        <taxon>Sphingomonadaceae</taxon>
        <taxon>Blastomonas</taxon>
    </lineage>
</organism>
<name>A0ABN5B8Y1_9SPHN</name>